<protein>
    <submittedName>
        <fullName evidence="15">Aste57867_15960 protein</fullName>
    </submittedName>
</protein>
<dbReference type="GO" id="GO:0046872">
    <property type="term" value="F:metal ion binding"/>
    <property type="evidence" value="ECO:0007669"/>
    <property type="project" value="UniProtKB-KW"/>
</dbReference>
<keyword evidence="6" id="KW-0482">Metalloprotease</keyword>
<dbReference type="Proteomes" id="UP000332933">
    <property type="component" value="Unassembled WGS sequence"/>
</dbReference>
<evidence type="ECO:0000256" key="6">
    <source>
        <dbReference type="ARBA" id="ARBA00023049"/>
    </source>
</evidence>
<evidence type="ECO:0000256" key="4">
    <source>
        <dbReference type="ARBA" id="ARBA00022833"/>
    </source>
</evidence>
<keyword evidence="1" id="KW-0645">Protease</keyword>
<feature type="domain" description="Myb-like" evidence="11">
    <location>
        <begin position="9"/>
        <end position="59"/>
    </location>
</feature>
<evidence type="ECO:0000259" key="11">
    <source>
        <dbReference type="PROSITE" id="PS50090"/>
    </source>
</evidence>
<dbReference type="NCBIfam" id="TIGR01557">
    <property type="entry name" value="myb_SHAQKYF"/>
    <property type="match status" value="1"/>
</dbReference>
<dbReference type="AlphaFoldDB" id="A0A485L4W6"/>
<organism evidence="15 16">
    <name type="scientific">Aphanomyces stellatus</name>
    <dbReference type="NCBI Taxonomy" id="120398"/>
    <lineage>
        <taxon>Eukaryota</taxon>
        <taxon>Sar</taxon>
        <taxon>Stramenopiles</taxon>
        <taxon>Oomycota</taxon>
        <taxon>Saprolegniomycetes</taxon>
        <taxon>Saprolegniales</taxon>
        <taxon>Verrucalvaceae</taxon>
        <taxon>Aphanomyces</taxon>
    </lineage>
</organism>
<dbReference type="GO" id="GO:0003677">
    <property type="term" value="F:DNA binding"/>
    <property type="evidence" value="ECO:0007669"/>
    <property type="project" value="UniProtKB-KW"/>
</dbReference>
<dbReference type="PROSITE" id="PS51293">
    <property type="entry name" value="SANT"/>
    <property type="match status" value="1"/>
</dbReference>
<dbReference type="CDD" id="cd00167">
    <property type="entry name" value="SANT"/>
    <property type="match status" value="1"/>
</dbReference>
<dbReference type="GO" id="GO:0006508">
    <property type="term" value="P:proteolysis"/>
    <property type="evidence" value="ECO:0007669"/>
    <property type="project" value="UniProtKB-KW"/>
</dbReference>
<evidence type="ECO:0000259" key="13">
    <source>
        <dbReference type="PROSITE" id="PS51294"/>
    </source>
</evidence>
<evidence type="ECO:0000313" key="14">
    <source>
        <dbReference type="EMBL" id="KAF0693011.1"/>
    </source>
</evidence>
<evidence type="ECO:0000256" key="2">
    <source>
        <dbReference type="ARBA" id="ARBA00022723"/>
    </source>
</evidence>
<dbReference type="PROSITE" id="PS50090">
    <property type="entry name" value="MYB_LIKE"/>
    <property type="match status" value="1"/>
</dbReference>
<proteinExistence type="predicted"/>
<feature type="domain" description="HTH myb-type" evidence="13">
    <location>
        <begin position="13"/>
        <end position="63"/>
    </location>
</feature>
<feature type="domain" description="SANT" evidence="12">
    <location>
        <begin position="16"/>
        <end position="65"/>
    </location>
</feature>
<gene>
    <name evidence="15" type="primary">Aste57867_15960</name>
    <name evidence="14" type="ORF">As57867_015904</name>
    <name evidence="15" type="ORF">ASTE57867_15960</name>
</gene>
<dbReference type="GO" id="GO:0008237">
    <property type="term" value="F:metallopeptidase activity"/>
    <property type="evidence" value="ECO:0007669"/>
    <property type="project" value="UniProtKB-KW"/>
</dbReference>
<keyword evidence="8" id="KW-0804">Transcription</keyword>
<keyword evidence="7" id="KW-0238">DNA-binding</keyword>
<evidence type="ECO:0000256" key="5">
    <source>
        <dbReference type="ARBA" id="ARBA00023015"/>
    </source>
</evidence>
<keyword evidence="16" id="KW-1185">Reference proteome</keyword>
<feature type="compositionally biased region" description="Low complexity" evidence="10">
    <location>
        <begin position="74"/>
        <end position="84"/>
    </location>
</feature>
<dbReference type="FunFam" id="1.10.10.60:FF:000151">
    <property type="entry name" value="histone H2A deubiquitinase MYSM1 isoform X2"/>
    <property type="match status" value="1"/>
</dbReference>
<dbReference type="PANTHER" id="PTHR12802">
    <property type="entry name" value="SWI/SNF COMPLEX-RELATED"/>
    <property type="match status" value="1"/>
</dbReference>
<dbReference type="Gene3D" id="1.10.10.60">
    <property type="entry name" value="Homeodomain-like"/>
    <property type="match status" value="1"/>
</dbReference>
<accession>A0A485L4W6</accession>
<keyword evidence="5" id="KW-0805">Transcription regulation</keyword>
<evidence type="ECO:0000256" key="10">
    <source>
        <dbReference type="SAM" id="MobiDB-lite"/>
    </source>
</evidence>
<feature type="compositionally biased region" description="Basic and acidic residues" evidence="10">
    <location>
        <begin position="62"/>
        <end position="73"/>
    </location>
</feature>
<dbReference type="PANTHER" id="PTHR12802:SF173">
    <property type="entry name" value="MYB-LIKE PROTEIN K"/>
    <property type="match status" value="1"/>
</dbReference>
<dbReference type="Pfam" id="PF00249">
    <property type="entry name" value="Myb_DNA-binding"/>
    <property type="match status" value="1"/>
</dbReference>
<reference evidence="15 16" key="1">
    <citation type="submission" date="2019-03" db="EMBL/GenBank/DDBJ databases">
        <authorList>
            <person name="Gaulin E."/>
            <person name="Dumas B."/>
        </authorList>
    </citation>
    <scope>NUCLEOTIDE SEQUENCE [LARGE SCALE GENOMIC DNA]</scope>
    <source>
        <strain evidence="15">CBS 568.67</strain>
    </source>
</reference>
<evidence type="ECO:0000259" key="12">
    <source>
        <dbReference type="PROSITE" id="PS51293"/>
    </source>
</evidence>
<dbReference type="InterPro" id="IPR009057">
    <property type="entry name" value="Homeodomain-like_sf"/>
</dbReference>
<dbReference type="InterPro" id="IPR006447">
    <property type="entry name" value="Myb_dom_plants"/>
</dbReference>
<dbReference type="InterPro" id="IPR017884">
    <property type="entry name" value="SANT_dom"/>
</dbReference>
<dbReference type="SMART" id="SM00717">
    <property type="entry name" value="SANT"/>
    <property type="match status" value="1"/>
</dbReference>
<keyword evidence="9" id="KW-0539">Nucleus</keyword>
<keyword evidence="4" id="KW-0862">Zinc</keyword>
<evidence type="ECO:0000313" key="16">
    <source>
        <dbReference type="Proteomes" id="UP000332933"/>
    </source>
</evidence>
<keyword evidence="2" id="KW-0479">Metal-binding</keyword>
<dbReference type="PROSITE" id="PS51294">
    <property type="entry name" value="HTH_MYB"/>
    <property type="match status" value="1"/>
</dbReference>
<name>A0A485L4W6_9STRA</name>
<dbReference type="InterPro" id="IPR001005">
    <property type="entry name" value="SANT/Myb"/>
</dbReference>
<dbReference type="EMBL" id="CAADRA010005799">
    <property type="protein sequence ID" value="VFT92745.1"/>
    <property type="molecule type" value="Genomic_DNA"/>
</dbReference>
<dbReference type="OrthoDB" id="118550at2759"/>
<sequence length="132" mass="14717">MDKELQVSGSAMNGGRWTEQEHESFLAGLHLYGREWKKVAAKIKTRTSAQIRSHAQKYFAKLAKDGTTDHPLSDDGSSTSTLSDSESEPPALPSPEEILRTVPERRLSDAEVCALQVLAWYDSKRKRSVESN</sequence>
<evidence type="ECO:0000256" key="1">
    <source>
        <dbReference type="ARBA" id="ARBA00022670"/>
    </source>
</evidence>
<evidence type="ECO:0000256" key="7">
    <source>
        <dbReference type="ARBA" id="ARBA00023125"/>
    </source>
</evidence>
<reference evidence="14" key="2">
    <citation type="submission" date="2019-06" db="EMBL/GenBank/DDBJ databases">
        <title>Genomics analysis of Aphanomyces spp. identifies a new class of oomycete effector associated with host adaptation.</title>
        <authorList>
            <person name="Gaulin E."/>
        </authorList>
    </citation>
    <scope>NUCLEOTIDE SEQUENCE</scope>
    <source>
        <strain evidence="14">CBS 578.67</strain>
    </source>
</reference>
<evidence type="ECO:0000256" key="9">
    <source>
        <dbReference type="ARBA" id="ARBA00023242"/>
    </source>
</evidence>
<keyword evidence="3" id="KW-0378">Hydrolase</keyword>
<evidence type="ECO:0000313" key="15">
    <source>
        <dbReference type="EMBL" id="VFT92745.1"/>
    </source>
</evidence>
<dbReference type="SUPFAM" id="SSF46689">
    <property type="entry name" value="Homeodomain-like"/>
    <property type="match status" value="1"/>
</dbReference>
<dbReference type="EMBL" id="VJMH01005778">
    <property type="protein sequence ID" value="KAF0693011.1"/>
    <property type="molecule type" value="Genomic_DNA"/>
</dbReference>
<feature type="region of interest" description="Disordered" evidence="10">
    <location>
        <begin position="62"/>
        <end position="100"/>
    </location>
</feature>
<evidence type="ECO:0000256" key="3">
    <source>
        <dbReference type="ARBA" id="ARBA00022801"/>
    </source>
</evidence>
<evidence type="ECO:0000256" key="8">
    <source>
        <dbReference type="ARBA" id="ARBA00023163"/>
    </source>
</evidence>
<dbReference type="InterPro" id="IPR017930">
    <property type="entry name" value="Myb_dom"/>
</dbReference>